<reference evidence="2" key="1">
    <citation type="submission" date="2021-02" db="EMBL/GenBank/DDBJ databases">
        <authorList>
            <person name="Nowell W R."/>
        </authorList>
    </citation>
    <scope>NUCLEOTIDE SEQUENCE</scope>
</reference>
<dbReference type="EMBL" id="CAJNOQ010005191">
    <property type="protein sequence ID" value="CAF1089552.1"/>
    <property type="molecule type" value="Genomic_DNA"/>
</dbReference>
<dbReference type="Proteomes" id="UP000663829">
    <property type="component" value="Unassembled WGS sequence"/>
</dbReference>
<evidence type="ECO:0008006" key="5">
    <source>
        <dbReference type="Google" id="ProtNLM"/>
    </source>
</evidence>
<evidence type="ECO:0000313" key="2">
    <source>
        <dbReference type="EMBL" id="CAF1089552.1"/>
    </source>
</evidence>
<evidence type="ECO:0000313" key="4">
    <source>
        <dbReference type="Proteomes" id="UP000663829"/>
    </source>
</evidence>
<sequence length="161" mass="19010">MCVVWLQNNDRDLVLLIDFLGSKDQNRGGKFETYFKSETHTSSLQRYLKFRHRQNNIDILLDKKIQEKQQQKVQLAKSNEEAIKILIARARYLARQDIAFRGHTDEESNFVQLVNLLSRHNPVLQHWLNETKNRSYTVIIFYIVILKNIVLIAFLSILHSS</sequence>
<name>A0A814N782_9BILA</name>
<dbReference type="AlphaFoldDB" id="A0A814N782"/>
<feature type="transmembrane region" description="Helical" evidence="1">
    <location>
        <begin position="136"/>
        <end position="158"/>
    </location>
</feature>
<proteinExistence type="predicted"/>
<protein>
    <recommendedName>
        <fullName evidence="5">DUF4371 domain-containing protein</fullName>
    </recommendedName>
</protein>
<accession>A0A814N782</accession>
<keyword evidence="4" id="KW-1185">Reference proteome</keyword>
<keyword evidence="1" id="KW-1133">Transmembrane helix</keyword>
<dbReference type="OrthoDB" id="10063284at2759"/>
<keyword evidence="1" id="KW-0472">Membrane</keyword>
<evidence type="ECO:0000256" key="1">
    <source>
        <dbReference type="SAM" id="Phobius"/>
    </source>
</evidence>
<comment type="caution">
    <text evidence="2">The sequence shown here is derived from an EMBL/GenBank/DDBJ whole genome shotgun (WGS) entry which is preliminary data.</text>
</comment>
<evidence type="ECO:0000313" key="3">
    <source>
        <dbReference type="EMBL" id="CAF3855061.1"/>
    </source>
</evidence>
<gene>
    <name evidence="2" type="ORF">GPM918_LOCUS18186</name>
    <name evidence="3" type="ORF">SRO942_LOCUS18183</name>
</gene>
<keyword evidence="1" id="KW-0812">Transmembrane</keyword>
<dbReference type="Proteomes" id="UP000681722">
    <property type="component" value="Unassembled WGS sequence"/>
</dbReference>
<organism evidence="2 4">
    <name type="scientific">Didymodactylos carnosus</name>
    <dbReference type="NCBI Taxonomy" id="1234261"/>
    <lineage>
        <taxon>Eukaryota</taxon>
        <taxon>Metazoa</taxon>
        <taxon>Spiralia</taxon>
        <taxon>Gnathifera</taxon>
        <taxon>Rotifera</taxon>
        <taxon>Eurotatoria</taxon>
        <taxon>Bdelloidea</taxon>
        <taxon>Philodinida</taxon>
        <taxon>Philodinidae</taxon>
        <taxon>Didymodactylos</taxon>
    </lineage>
</organism>
<dbReference type="EMBL" id="CAJOBC010005191">
    <property type="protein sequence ID" value="CAF3855061.1"/>
    <property type="molecule type" value="Genomic_DNA"/>
</dbReference>